<gene>
    <name evidence="2" type="ORF">A3C25_04680</name>
</gene>
<comment type="caution">
    <text evidence="2">The sequence shown here is derived from an EMBL/GenBank/DDBJ whole genome shotgun (WGS) entry which is preliminary data.</text>
</comment>
<dbReference type="InterPro" id="IPR029044">
    <property type="entry name" value="Nucleotide-diphossugar_trans"/>
</dbReference>
<reference evidence="2 3" key="1">
    <citation type="journal article" date="2016" name="Nat. Commun.">
        <title>Thousands of microbial genomes shed light on interconnected biogeochemical processes in an aquifer system.</title>
        <authorList>
            <person name="Anantharaman K."/>
            <person name="Brown C.T."/>
            <person name="Hug L.A."/>
            <person name="Sharon I."/>
            <person name="Castelle C.J."/>
            <person name="Probst A.J."/>
            <person name="Thomas B.C."/>
            <person name="Singh A."/>
            <person name="Wilkins M.J."/>
            <person name="Karaoz U."/>
            <person name="Brodie E.L."/>
            <person name="Williams K.H."/>
            <person name="Hubbard S.S."/>
            <person name="Banfield J.F."/>
        </authorList>
    </citation>
    <scope>NUCLEOTIDE SEQUENCE [LARGE SCALE GENOMIC DNA]</scope>
</reference>
<proteinExistence type="predicted"/>
<dbReference type="AlphaFoldDB" id="A0A1F7H395"/>
<accession>A0A1F7H395</accession>
<evidence type="ECO:0000259" key="1">
    <source>
        <dbReference type="Pfam" id="PF00535"/>
    </source>
</evidence>
<dbReference type="SUPFAM" id="SSF53448">
    <property type="entry name" value="Nucleotide-diphospho-sugar transferases"/>
    <property type="match status" value="1"/>
</dbReference>
<organism evidence="2 3">
    <name type="scientific">Candidatus Roizmanbacteria bacterium RIFCSPHIGHO2_02_FULL_38_11</name>
    <dbReference type="NCBI Taxonomy" id="1802039"/>
    <lineage>
        <taxon>Bacteria</taxon>
        <taxon>Candidatus Roizmaniibacteriota</taxon>
    </lineage>
</organism>
<dbReference type="Proteomes" id="UP000177913">
    <property type="component" value="Unassembled WGS sequence"/>
</dbReference>
<dbReference type="GO" id="GO:0006487">
    <property type="term" value="P:protein N-linked glycosylation"/>
    <property type="evidence" value="ECO:0007669"/>
    <property type="project" value="TreeGrafter"/>
</dbReference>
<protein>
    <recommendedName>
        <fullName evidence="1">Glycosyltransferase 2-like domain-containing protein</fullName>
    </recommendedName>
</protein>
<dbReference type="InterPro" id="IPR001173">
    <property type="entry name" value="Glyco_trans_2-like"/>
</dbReference>
<evidence type="ECO:0000313" key="2">
    <source>
        <dbReference type="EMBL" id="OGK25394.1"/>
    </source>
</evidence>
<dbReference type="PANTHER" id="PTHR10859">
    <property type="entry name" value="GLYCOSYL TRANSFERASE"/>
    <property type="match status" value="1"/>
</dbReference>
<dbReference type="Pfam" id="PF00535">
    <property type="entry name" value="Glycos_transf_2"/>
    <property type="match status" value="1"/>
</dbReference>
<dbReference type="PANTHER" id="PTHR10859:SF91">
    <property type="entry name" value="DOLICHYL-PHOSPHATE BETA-GLUCOSYLTRANSFERASE"/>
    <property type="match status" value="1"/>
</dbReference>
<dbReference type="EMBL" id="MFZO01000011">
    <property type="protein sequence ID" value="OGK25394.1"/>
    <property type="molecule type" value="Genomic_DNA"/>
</dbReference>
<feature type="domain" description="Glycosyltransferase 2-like" evidence="1">
    <location>
        <begin position="4"/>
        <end position="173"/>
    </location>
</feature>
<sequence>MELSIVIPCYNENGRIGNTIEKILKYLLLKKKKTEIIFVNDGSTDETEIIIKNAIKKTDRNKIIYAKIVNYTTNRGKGYAIRQGIQKASGKYILLCDADLSTPITELDKLKKYISKYDLVIGSRKQKDSSVVKAQSPTRELLGKSYSFLSKIILGVNINDFTCGFKLLEKNKAKTIARKMTIARWGYDSEMLKIATFLKYKIKEVGVIWKNDEKTKVKLSHDIFSSFYDLIRIFTNSILRRYD</sequence>
<evidence type="ECO:0000313" key="3">
    <source>
        <dbReference type="Proteomes" id="UP000177913"/>
    </source>
</evidence>
<name>A0A1F7H395_9BACT</name>
<dbReference type="Gene3D" id="3.90.550.10">
    <property type="entry name" value="Spore Coat Polysaccharide Biosynthesis Protein SpsA, Chain A"/>
    <property type="match status" value="1"/>
</dbReference>